<dbReference type="PANTHER" id="PTHR32024">
    <property type="entry name" value="TRK SYSTEM POTASSIUM UPTAKE PROTEIN TRKG-RELATED"/>
    <property type="match status" value="1"/>
</dbReference>
<feature type="transmembrane region" description="Helical" evidence="9">
    <location>
        <begin position="461"/>
        <end position="481"/>
    </location>
</feature>
<keyword evidence="11" id="KW-1185">Reference proteome</keyword>
<keyword evidence="7" id="KW-0406">Ion transport</keyword>
<dbReference type="AlphaFoldDB" id="A0A0A7LE57"/>
<dbReference type="PANTHER" id="PTHR32024:SF2">
    <property type="entry name" value="TRK SYSTEM POTASSIUM UPTAKE PROTEIN TRKG-RELATED"/>
    <property type="match status" value="1"/>
</dbReference>
<comment type="similarity">
    <text evidence="2">Belongs to the TrkH potassium transport family.</text>
</comment>
<dbReference type="RefSeq" id="WP_148305818.1">
    <property type="nucleotide sequence ID" value="NZ_CP010070.1"/>
</dbReference>
<reference evidence="10 11" key="1">
    <citation type="journal article" date="2014" name="Appl. Environ. Microbiol.">
        <title>Comparative Genome Analysis of 'Candidatus Methanoplasma termitum' Indicates a New Mode of Energy Metabolism in the Seventh Order of Methanogens.</title>
        <authorList>
            <person name="Lang K."/>
            <person name="Schuldes J."/>
            <person name="Klingl A."/>
            <person name="Poehlein A."/>
            <person name="Daniel R."/>
            <person name="Brune A."/>
        </authorList>
    </citation>
    <scope>NUCLEOTIDE SEQUENCE [LARGE SCALE GENOMIC DNA]</scope>
    <source>
        <strain evidence="11">Mpt1</strain>
    </source>
</reference>
<name>A0A0A7LE57_9ARCH</name>
<feature type="transmembrane region" description="Helical" evidence="9">
    <location>
        <begin position="133"/>
        <end position="156"/>
    </location>
</feature>
<feature type="transmembrane region" description="Helical" evidence="9">
    <location>
        <begin position="399"/>
        <end position="423"/>
    </location>
</feature>
<comment type="subcellular location">
    <subcellularLocation>
        <location evidence="1">Cell membrane</location>
        <topology evidence="1">Multi-pass membrane protein</topology>
    </subcellularLocation>
</comment>
<dbReference type="GeneID" id="24818353"/>
<evidence type="ECO:0000256" key="9">
    <source>
        <dbReference type="SAM" id="Phobius"/>
    </source>
</evidence>
<keyword evidence="6 9" id="KW-1133">Transmembrane helix</keyword>
<gene>
    <name evidence="10" type="ORF">Mpt1_c06870</name>
</gene>
<feature type="transmembrane region" description="Helical" evidence="9">
    <location>
        <begin position="81"/>
        <end position="102"/>
    </location>
</feature>
<evidence type="ECO:0000256" key="5">
    <source>
        <dbReference type="ARBA" id="ARBA00022692"/>
    </source>
</evidence>
<dbReference type="OrthoDB" id="111943at2157"/>
<evidence type="ECO:0000256" key="8">
    <source>
        <dbReference type="ARBA" id="ARBA00023136"/>
    </source>
</evidence>
<dbReference type="GO" id="GO:0030001">
    <property type="term" value="P:metal ion transport"/>
    <property type="evidence" value="ECO:0007669"/>
    <property type="project" value="UniProtKB-ARBA"/>
</dbReference>
<evidence type="ECO:0000256" key="7">
    <source>
        <dbReference type="ARBA" id="ARBA00023065"/>
    </source>
</evidence>
<protein>
    <submittedName>
        <fullName evidence="10">Potassium transporter</fullName>
    </submittedName>
</protein>
<sequence length="503" mass="55159">MFHTLKLRIKNIAIWESSTVKVLGLVELMLGMALLMPAVIAFMYDEDPMVFIVPAPILLILGAFQYLFFKRGQTLRPASGLMMIFLVWWIAFFVSAVPLYLYGMSFVDSLFQGISGFTATGASIMNGISSHSLVFWVAFTQWAGGLAIIVLFLYLIPMMGLGGKAFLNNELAGSESYNFSMKISGAVSNFVAIYVLLSAVEAILLVISGVSVFESVTTMFSTISTGGFMANGSMADYSFVVQFIVLAFMFLGGTNFYLHYRAIYKRELSAYRTSQEFIWTVISVIASTVIIMAIIFAIGNGQISDIGGTFWDTLFTVVSFGTTTGYAVVDQPFWPIATYVVFWLVMLAGFMSGSTSGGIKIYRFLIIKSYITNGVYKMFHPLAVKDVKMDNQSVNNDAVVSAVLVISMFIGTVVVSLLITIILEPSLSISESTGLAVAAISNSGVNMGTATFMELKDATKIFMAFMMWVGRLEVIIALLLFTKTFWSDLAMDIKGNRAKRGKA</sequence>
<dbReference type="InterPro" id="IPR003445">
    <property type="entry name" value="Cat_transpt"/>
</dbReference>
<evidence type="ECO:0000256" key="6">
    <source>
        <dbReference type="ARBA" id="ARBA00022989"/>
    </source>
</evidence>
<proteinExistence type="inferred from homology"/>
<feature type="transmembrane region" description="Helical" evidence="9">
    <location>
        <begin position="20"/>
        <end position="44"/>
    </location>
</feature>
<keyword evidence="4" id="KW-1003">Cell membrane</keyword>
<keyword evidence="5 9" id="KW-0812">Transmembrane</keyword>
<dbReference type="GO" id="GO:0008324">
    <property type="term" value="F:monoatomic cation transmembrane transporter activity"/>
    <property type="evidence" value="ECO:0007669"/>
    <property type="project" value="InterPro"/>
</dbReference>
<keyword evidence="8 9" id="KW-0472">Membrane</keyword>
<dbReference type="Proteomes" id="UP000030787">
    <property type="component" value="Chromosome"/>
</dbReference>
<organism evidence="10 11">
    <name type="scientific">Candidatus Methanoplasma termitum</name>
    <dbReference type="NCBI Taxonomy" id="1577791"/>
    <lineage>
        <taxon>Archaea</taxon>
        <taxon>Methanobacteriati</taxon>
        <taxon>Thermoplasmatota</taxon>
        <taxon>Thermoplasmata</taxon>
        <taxon>Methanomassiliicoccales</taxon>
        <taxon>Methanomassiliicoccaceae</taxon>
        <taxon>Candidatus Methanoplasma</taxon>
    </lineage>
</organism>
<feature type="transmembrane region" description="Helical" evidence="9">
    <location>
        <begin position="239"/>
        <end position="258"/>
    </location>
</feature>
<dbReference type="GO" id="GO:0005886">
    <property type="term" value="C:plasma membrane"/>
    <property type="evidence" value="ECO:0007669"/>
    <property type="project" value="UniProtKB-SubCell"/>
</dbReference>
<dbReference type="KEGG" id="mear:Mpt1_c06870"/>
<feature type="transmembrane region" description="Helical" evidence="9">
    <location>
        <begin position="278"/>
        <end position="298"/>
    </location>
</feature>
<accession>A0A0A7LE57</accession>
<evidence type="ECO:0000256" key="4">
    <source>
        <dbReference type="ARBA" id="ARBA00022475"/>
    </source>
</evidence>
<feature type="transmembrane region" description="Helical" evidence="9">
    <location>
        <begin position="50"/>
        <end position="69"/>
    </location>
</feature>
<keyword evidence="3" id="KW-0813">Transport</keyword>
<feature type="transmembrane region" description="Helical" evidence="9">
    <location>
        <begin position="191"/>
        <end position="213"/>
    </location>
</feature>
<evidence type="ECO:0000256" key="1">
    <source>
        <dbReference type="ARBA" id="ARBA00004651"/>
    </source>
</evidence>
<dbReference type="HOGENOM" id="CLU_030708_0_2_2"/>
<evidence type="ECO:0000256" key="3">
    <source>
        <dbReference type="ARBA" id="ARBA00022448"/>
    </source>
</evidence>
<evidence type="ECO:0000313" key="11">
    <source>
        <dbReference type="Proteomes" id="UP000030787"/>
    </source>
</evidence>
<feature type="transmembrane region" description="Helical" evidence="9">
    <location>
        <begin position="336"/>
        <end position="355"/>
    </location>
</feature>
<dbReference type="Pfam" id="PF02386">
    <property type="entry name" value="TrkH"/>
    <property type="match status" value="1"/>
</dbReference>
<evidence type="ECO:0000256" key="2">
    <source>
        <dbReference type="ARBA" id="ARBA00009137"/>
    </source>
</evidence>
<dbReference type="STRING" id="1577791.Mpt1_c06870"/>
<dbReference type="EMBL" id="CP010070">
    <property type="protein sequence ID" value="AIZ56572.1"/>
    <property type="molecule type" value="Genomic_DNA"/>
</dbReference>
<evidence type="ECO:0000313" key="10">
    <source>
        <dbReference type="EMBL" id="AIZ56572.1"/>
    </source>
</evidence>